<accession>A0AAP0HSK4</accession>
<sequence>MQEGGLFQCPKSKSPSIDALTLLDSRSALEKREERWGREREEEEEASCGSESGGEKVTCKRETSCEREGDEEINSWGVVLFGLGFRAQGDGSEPRERGNQEEVLRKRNQEWRERGSARVNSLAREG</sequence>
<dbReference type="EMBL" id="JBBNAE010000009">
    <property type="protein sequence ID" value="KAK9096704.1"/>
    <property type="molecule type" value="Genomic_DNA"/>
</dbReference>
<keyword evidence="3" id="KW-1185">Reference proteome</keyword>
<proteinExistence type="predicted"/>
<protein>
    <submittedName>
        <fullName evidence="2">Uncharacterized protein</fullName>
    </submittedName>
</protein>
<dbReference type="AlphaFoldDB" id="A0AAP0HSK4"/>
<dbReference type="Proteomes" id="UP001417504">
    <property type="component" value="Unassembled WGS sequence"/>
</dbReference>
<feature type="compositionally biased region" description="Basic and acidic residues" evidence="1">
    <location>
        <begin position="53"/>
        <end position="67"/>
    </location>
</feature>
<feature type="region of interest" description="Disordered" evidence="1">
    <location>
        <begin position="86"/>
        <end position="109"/>
    </location>
</feature>
<evidence type="ECO:0000313" key="2">
    <source>
        <dbReference type="EMBL" id="KAK9096704.1"/>
    </source>
</evidence>
<evidence type="ECO:0000313" key="3">
    <source>
        <dbReference type="Proteomes" id="UP001417504"/>
    </source>
</evidence>
<gene>
    <name evidence="2" type="ORF">Sjap_022201</name>
</gene>
<feature type="compositionally biased region" description="Basic and acidic residues" evidence="1">
    <location>
        <begin position="92"/>
        <end position="109"/>
    </location>
</feature>
<evidence type="ECO:0000256" key="1">
    <source>
        <dbReference type="SAM" id="MobiDB-lite"/>
    </source>
</evidence>
<comment type="caution">
    <text evidence="2">The sequence shown here is derived from an EMBL/GenBank/DDBJ whole genome shotgun (WGS) entry which is preliminary data.</text>
</comment>
<feature type="region of interest" description="Disordered" evidence="1">
    <location>
        <begin position="1"/>
        <end position="70"/>
    </location>
</feature>
<name>A0AAP0HSK4_9MAGN</name>
<reference evidence="2 3" key="1">
    <citation type="submission" date="2024-01" db="EMBL/GenBank/DDBJ databases">
        <title>Genome assemblies of Stephania.</title>
        <authorList>
            <person name="Yang L."/>
        </authorList>
    </citation>
    <scope>NUCLEOTIDE SEQUENCE [LARGE SCALE GENOMIC DNA]</scope>
    <source>
        <strain evidence="2">QJT</strain>
        <tissue evidence="2">Leaf</tissue>
    </source>
</reference>
<feature type="compositionally biased region" description="Basic and acidic residues" evidence="1">
    <location>
        <begin position="27"/>
        <end position="40"/>
    </location>
</feature>
<organism evidence="2 3">
    <name type="scientific">Stephania japonica</name>
    <dbReference type="NCBI Taxonomy" id="461633"/>
    <lineage>
        <taxon>Eukaryota</taxon>
        <taxon>Viridiplantae</taxon>
        <taxon>Streptophyta</taxon>
        <taxon>Embryophyta</taxon>
        <taxon>Tracheophyta</taxon>
        <taxon>Spermatophyta</taxon>
        <taxon>Magnoliopsida</taxon>
        <taxon>Ranunculales</taxon>
        <taxon>Menispermaceae</taxon>
        <taxon>Menispermoideae</taxon>
        <taxon>Cissampelideae</taxon>
        <taxon>Stephania</taxon>
    </lineage>
</organism>